<dbReference type="GO" id="GO:0003676">
    <property type="term" value="F:nucleic acid binding"/>
    <property type="evidence" value="ECO:0007669"/>
    <property type="project" value="InterPro"/>
</dbReference>
<gene>
    <name evidence="1" type="primary">POL_292</name>
    <name evidence="1" type="ORF">NPIL_418581</name>
</gene>
<evidence type="ECO:0000313" key="2">
    <source>
        <dbReference type="Proteomes" id="UP000887013"/>
    </source>
</evidence>
<dbReference type="Proteomes" id="UP000887013">
    <property type="component" value="Unassembled WGS sequence"/>
</dbReference>
<keyword evidence="2" id="KW-1185">Reference proteome</keyword>
<name>A0A8X6IMU3_NEPPI</name>
<dbReference type="PANTHER" id="PTHR38681">
    <property type="entry name" value="RETROVIRUS-RELATED POL POLYPROTEIN FROM TRANSPOSON 412-LIKE PROTEIN-RELATED"/>
    <property type="match status" value="1"/>
</dbReference>
<dbReference type="AlphaFoldDB" id="A0A8X6IMU3"/>
<dbReference type="SUPFAM" id="SSF53098">
    <property type="entry name" value="Ribonuclease H-like"/>
    <property type="match status" value="1"/>
</dbReference>
<dbReference type="PANTHER" id="PTHR38681:SF1">
    <property type="entry name" value="RETROVIRUS-RELATED POL POLYPROTEIN FROM TRANSPOSON 412-LIKE PROTEIN"/>
    <property type="match status" value="1"/>
</dbReference>
<evidence type="ECO:0000313" key="1">
    <source>
        <dbReference type="EMBL" id="GFS49754.1"/>
    </source>
</evidence>
<dbReference type="EMBL" id="BMAW01091430">
    <property type="protein sequence ID" value="GFS49754.1"/>
    <property type="molecule type" value="Genomic_DNA"/>
</dbReference>
<reference evidence="1" key="1">
    <citation type="submission" date="2020-08" db="EMBL/GenBank/DDBJ databases">
        <title>Multicomponent nature underlies the extraordinary mechanical properties of spider dragline silk.</title>
        <authorList>
            <person name="Kono N."/>
            <person name="Nakamura H."/>
            <person name="Mori M."/>
            <person name="Yoshida Y."/>
            <person name="Ohtoshi R."/>
            <person name="Malay A.D."/>
            <person name="Moran D.A.P."/>
            <person name="Tomita M."/>
            <person name="Numata K."/>
            <person name="Arakawa K."/>
        </authorList>
    </citation>
    <scope>NUCLEOTIDE SEQUENCE</scope>
</reference>
<dbReference type="Gene3D" id="3.30.420.10">
    <property type="entry name" value="Ribonuclease H-like superfamily/Ribonuclease H"/>
    <property type="match status" value="1"/>
</dbReference>
<dbReference type="InterPro" id="IPR036397">
    <property type="entry name" value="RNaseH_sf"/>
</dbReference>
<dbReference type="InterPro" id="IPR012337">
    <property type="entry name" value="RNaseH-like_sf"/>
</dbReference>
<accession>A0A8X6IMU3</accession>
<proteinExistence type="predicted"/>
<dbReference type="OrthoDB" id="6431229at2759"/>
<protein>
    <submittedName>
        <fullName evidence="1">Retrovirus-related Pol polyprotein from transposon 412</fullName>
    </submittedName>
</protein>
<comment type="caution">
    <text evidence="1">The sequence shown here is derived from an EMBL/GenBank/DDBJ whole genome shotgun (WGS) entry which is preliminary data.</text>
</comment>
<organism evidence="1 2">
    <name type="scientific">Nephila pilipes</name>
    <name type="common">Giant wood spider</name>
    <name type="synonym">Nephila maculata</name>
    <dbReference type="NCBI Taxonomy" id="299642"/>
    <lineage>
        <taxon>Eukaryota</taxon>
        <taxon>Metazoa</taxon>
        <taxon>Ecdysozoa</taxon>
        <taxon>Arthropoda</taxon>
        <taxon>Chelicerata</taxon>
        <taxon>Arachnida</taxon>
        <taxon>Araneae</taxon>
        <taxon>Araneomorphae</taxon>
        <taxon>Entelegynae</taxon>
        <taxon>Araneoidea</taxon>
        <taxon>Nephilidae</taxon>
        <taxon>Nephila</taxon>
    </lineage>
</organism>
<sequence>MTYQSGWISRPGPQLRLAMYQRPKFESSLFHVLIEFLDSVQQRTSPYHPSANGQIERFRRQLKRAIMAHGNFQWFSVLRTILLGFRAIWKEDLEAKTTEIVYAVPNRQPGEFLIPTIGS</sequence>